<keyword evidence="3" id="KW-1185">Reference proteome</keyword>
<evidence type="ECO:0000313" key="3">
    <source>
        <dbReference type="Proteomes" id="UP000244168"/>
    </source>
</evidence>
<proteinExistence type="predicted"/>
<dbReference type="Proteomes" id="UP000244168">
    <property type="component" value="Unassembled WGS sequence"/>
</dbReference>
<keyword evidence="1" id="KW-0812">Transmembrane</keyword>
<keyword evidence="1" id="KW-1133">Transmembrane helix</keyword>
<comment type="caution">
    <text evidence="2">The sequence shown here is derived from an EMBL/GenBank/DDBJ whole genome shotgun (WGS) entry which is preliminary data.</text>
</comment>
<keyword evidence="1" id="KW-0472">Membrane</keyword>
<protein>
    <submittedName>
        <fullName evidence="2">Uncharacterized protein</fullName>
    </submittedName>
</protein>
<sequence length="235" mass="26832">MLINAYIFNFKLNLFMPVPSFRTYNRGLIALIVIIAIPVAMLTSNGFTGNHTLTISKPINGDNIRTENAIYPIKERWTNNMTKVKMTADANITVRTNNLAEYWLLGDANYDLLSTVFIVSSILFTFCSMLGNNTLELFKVGRLFFILTFWVHFGTSAYTQQWFKTHQPDLIHSGYRLLFANDLFNIDENHLIKRFAILILTVSVINMNRRRKGIAPAETRPALTVIKCDELQDAG</sequence>
<reference evidence="2 3" key="1">
    <citation type="submission" date="2018-04" db="EMBL/GenBank/DDBJ databases">
        <title>Genomic Encyclopedia of Archaeal and Bacterial Type Strains, Phase II (KMG-II): from individual species to whole genera.</title>
        <authorList>
            <person name="Goeker M."/>
        </authorList>
    </citation>
    <scope>NUCLEOTIDE SEQUENCE [LARGE SCALE GENOMIC DNA]</scope>
    <source>
        <strain evidence="2 3">DSM 26809</strain>
    </source>
</reference>
<feature type="transmembrane region" description="Helical" evidence="1">
    <location>
        <begin position="143"/>
        <end position="163"/>
    </location>
</feature>
<feature type="transmembrane region" description="Helical" evidence="1">
    <location>
        <begin position="28"/>
        <end position="47"/>
    </location>
</feature>
<name>A0A2T5J7N3_9SPHI</name>
<dbReference type="AlphaFoldDB" id="A0A2T5J7N3"/>
<evidence type="ECO:0000256" key="1">
    <source>
        <dbReference type="SAM" id="Phobius"/>
    </source>
</evidence>
<dbReference type="EMBL" id="QAOQ01000006">
    <property type="protein sequence ID" value="PTQ95155.1"/>
    <property type="molecule type" value="Genomic_DNA"/>
</dbReference>
<evidence type="ECO:0000313" key="2">
    <source>
        <dbReference type="EMBL" id="PTQ95155.1"/>
    </source>
</evidence>
<accession>A0A2T5J7N3</accession>
<organism evidence="2 3">
    <name type="scientific">Mucilaginibacter yixingensis</name>
    <dbReference type="NCBI Taxonomy" id="1295612"/>
    <lineage>
        <taxon>Bacteria</taxon>
        <taxon>Pseudomonadati</taxon>
        <taxon>Bacteroidota</taxon>
        <taxon>Sphingobacteriia</taxon>
        <taxon>Sphingobacteriales</taxon>
        <taxon>Sphingobacteriaceae</taxon>
        <taxon>Mucilaginibacter</taxon>
    </lineage>
</organism>
<feature type="transmembrane region" description="Helical" evidence="1">
    <location>
        <begin position="191"/>
        <end position="208"/>
    </location>
</feature>
<feature type="transmembrane region" description="Helical" evidence="1">
    <location>
        <begin position="112"/>
        <end position="131"/>
    </location>
</feature>
<gene>
    <name evidence="2" type="ORF">C8P68_106370</name>
</gene>